<name>A0ABX6AR48_9ACTN</name>
<evidence type="ECO:0008006" key="4">
    <source>
        <dbReference type="Google" id="ProtNLM"/>
    </source>
</evidence>
<gene>
    <name evidence="2" type="ORF">CP972_00400</name>
</gene>
<reference evidence="2 3" key="1">
    <citation type="submission" date="2017-09" db="EMBL/GenBank/DDBJ databases">
        <authorList>
            <person name="Lee N."/>
            <person name="Cho B.-K."/>
        </authorList>
    </citation>
    <scope>NUCLEOTIDE SEQUENCE [LARGE SCALE GENOMIC DNA]</scope>
    <source>
        <strain evidence="2 3">ATCC 13879</strain>
    </source>
</reference>
<evidence type="ECO:0000313" key="2">
    <source>
        <dbReference type="EMBL" id="QEV04457.1"/>
    </source>
</evidence>
<accession>A0ABX6AR48</accession>
<organism evidence="2 3">
    <name type="scientific">Streptomyces prasinus</name>
    <dbReference type="NCBI Taxonomy" id="67345"/>
    <lineage>
        <taxon>Bacteria</taxon>
        <taxon>Bacillati</taxon>
        <taxon>Actinomycetota</taxon>
        <taxon>Actinomycetes</taxon>
        <taxon>Kitasatosporales</taxon>
        <taxon>Streptomycetaceae</taxon>
        <taxon>Streptomyces</taxon>
    </lineage>
</organism>
<dbReference type="Proteomes" id="UP000326041">
    <property type="component" value="Chromosome"/>
</dbReference>
<feature type="region of interest" description="Disordered" evidence="1">
    <location>
        <begin position="40"/>
        <end position="64"/>
    </location>
</feature>
<feature type="compositionally biased region" description="Basic and acidic residues" evidence="1">
    <location>
        <begin position="40"/>
        <end position="60"/>
    </location>
</feature>
<proteinExistence type="predicted"/>
<sequence>MSQYRCRARGRTRTQALLRLACHRISVLLTMLRDGTFYDPEPRGSLDEGHRGTRTDRRPSVTDGGLRGLPVMRYCCGVRRR</sequence>
<protein>
    <recommendedName>
        <fullName evidence="4">IS110 family transposase</fullName>
    </recommendedName>
</protein>
<evidence type="ECO:0000313" key="3">
    <source>
        <dbReference type="Proteomes" id="UP000326041"/>
    </source>
</evidence>
<dbReference type="EMBL" id="CP023697">
    <property type="protein sequence ID" value="QEV04457.1"/>
    <property type="molecule type" value="Genomic_DNA"/>
</dbReference>
<evidence type="ECO:0000256" key="1">
    <source>
        <dbReference type="SAM" id="MobiDB-lite"/>
    </source>
</evidence>
<keyword evidence="3" id="KW-1185">Reference proteome</keyword>